<sequence length="86" mass="9677">MTTIPTKADRALDGDPPEVVVDQKGKKTFVRGKFLGKLVCNEASDVLPTHIEYLVRETFNCFAHSPKMAARIEGNIRCHHLRQCPE</sequence>
<dbReference type="Proteomes" id="UP000821853">
    <property type="component" value="Chromosome 1"/>
</dbReference>
<comment type="caution">
    <text evidence="1">The sequence shown here is derived from an EMBL/GenBank/DDBJ whole genome shotgun (WGS) entry which is preliminary data.</text>
</comment>
<dbReference type="VEuPathDB" id="VectorBase:HLOH_062501"/>
<keyword evidence="2" id="KW-1185">Reference proteome</keyword>
<accession>A0A9J6FHX4</accession>
<protein>
    <submittedName>
        <fullName evidence="1">Uncharacterized protein</fullName>
    </submittedName>
</protein>
<dbReference type="EMBL" id="JABSTR010000001">
    <property type="protein sequence ID" value="KAH9361492.1"/>
    <property type="molecule type" value="Genomic_DNA"/>
</dbReference>
<dbReference type="AlphaFoldDB" id="A0A9J6FHX4"/>
<reference evidence="1 2" key="1">
    <citation type="journal article" date="2020" name="Cell">
        <title>Large-Scale Comparative Analyses of Tick Genomes Elucidate Their Genetic Diversity and Vector Capacities.</title>
        <authorList>
            <consortium name="Tick Genome and Microbiome Consortium (TIGMIC)"/>
            <person name="Jia N."/>
            <person name="Wang J."/>
            <person name="Shi W."/>
            <person name="Du L."/>
            <person name="Sun Y."/>
            <person name="Zhan W."/>
            <person name="Jiang J.F."/>
            <person name="Wang Q."/>
            <person name="Zhang B."/>
            <person name="Ji P."/>
            <person name="Bell-Sakyi L."/>
            <person name="Cui X.M."/>
            <person name="Yuan T.T."/>
            <person name="Jiang B.G."/>
            <person name="Yang W.F."/>
            <person name="Lam T.T."/>
            <person name="Chang Q.C."/>
            <person name="Ding S.J."/>
            <person name="Wang X.J."/>
            <person name="Zhu J.G."/>
            <person name="Ruan X.D."/>
            <person name="Zhao L."/>
            <person name="Wei J.T."/>
            <person name="Ye R.Z."/>
            <person name="Que T.C."/>
            <person name="Du C.H."/>
            <person name="Zhou Y.H."/>
            <person name="Cheng J.X."/>
            <person name="Dai P.F."/>
            <person name="Guo W.B."/>
            <person name="Han X.H."/>
            <person name="Huang E.J."/>
            <person name="Li L.F."/>
            <person name="Wei W."/>
            <person name="Gao Y.C."/>
            <person name="Liu J.Z."/>
            <person name="Shao H.Z."/>
            <person name="Wang X."/>
            <person name="Wang C.C."/>
            <person name="Yang T.C."/>
            <person name="Huo Q.B."/>
            <person name="Li W."/>
            <person name="Chen H.Y."/>
            <person name="Chen S.E."/>
            <person name="Zhou L.G."/>
            <person name="Ni X.B."/>
            <person name="Tian J.H."/>
            <person name="Sheng Y."/>
            <person name="Liu T."/>
            <person name="Pan Y.S."/>
            <person name="Xia L.Y."/>
            <person name="Li J."/>
            <person name="Zhao F."/>
            <person name="Cao W.C."/>
        </authorList>
    </citation>
    <scope>NUCLEOTIDE SEQUENCE [LARGE SCALE GENOMIC DNA]</scope>
    <source>
        <strain evidence="1">HaeL-2018</strain>
    </source>
</reference>
<name>A0A9J6FHX4_HAELO</name>
<gene>
    <name evidence="1" type="ORF">HPB48_013196</name>
</gene>
<organism evidence="1 2">
    <name type="scientific">Haemaphysalis longicornis</name>
    <name type="common">Bush tick</name>
    <dbReference type="NCBI Taxonomy" id="44386"/>
    <lineage>
        <taxon>Eukaryota</taxon>
        <taxon>Metazoa</taxon>
        <taxon>Ecdysozoa</taxon>
        <taxon>Arthropoda</taxon>
        <taxon>Chelicerata</taxon>
        <taxon>Arachnida</taxon>
        <taxon>Acari</taxon>
        <taxon>Parasitiformes</taxon>
        <taxon>Ixodida</taxon>
        <taxon>Ixodoidea</taxon>
        <taxon>Ixodidae</taxon>
        <taxon>Haemaphysalinae</taxon>
        <taxon>Haemaphysalis</taxon>
    </lineage>
</organism>
<evidence type="ECO:0000313" key="2">
    <source>
        <dbReference type="Proteomes" id="UP000821853"/>
    </source>
</evidence>
<proteinExistence type="predicted"/>
<evidence type="ECO:0000313" key="1">
    <source>
        <dbReference type="EMBL" id="KAH9361492.1"/>
    </source>
</evidence>